<evidence type="ECO:0000256" key="2">
    <source>
        <dbReference type="ARBA" id="ARBA00022801"/>
    </source>
</evidence>
<feature type="chain" id="PRO_5034173048" evidence="3">
    <location>
        <begin position="24"/>
        <end position="602"/>
    </location>
</feature>
<comment type="caution">
    <text evidence="5">The sequence shown here is derived from an EMBL/GenBank/DDBJ whole genome shotgun (WGS) entry which is preliminary data.</text>
</comment>
<accession>A0A8H6W456</accession>
<evidence type="ECO:0000256" key="3">
    <source>
        <dbReference type="SAM" id="SignalP"/>
    </source>
</evidence>
<reference evidence="5" key="1">
    <citation type="submission" date="2020-05" db="EMBL/GenBank/DDBJ databases">
        <title>Mycena genomes resolve the evolution of fungal bioluminescence.</title>
        <authorList>
            <person name="Tsai I.J."/>
        </authorList>
    </citation>
    <scope>NUCLEOTIDE SEQUENCE</scope>
    <source>
        <strain evidence="5">171206Taipei</strain>
    </source>
</reference>
<sequence>MGLGIRGAIVLALGLGKWSDAHACKSTTAETDVFSWENIQPSEDLVWIKCYGDKHCARLEVPLDYSNPNSGSAAIAMVRLHSGISHEDPQYHGPILINPGGPGGSGVDFALSWGSKIHTVVGPEFDIIGFDPRGIARSTPRASFFSSRAERAIFNSGGGLSPNASADTLSRIWAQGTLLGELASANDDGNLKFINTDNTARDMLRIVQKHGSDKLLYWGFSYGSVLGATFAAMFPDNVGRLIIDGVVDSEDYYATKWSNSLKDTDKVLSLFAAGCVKAGQTGCPFYASSAEQILANIDSLALALRSKPIPVRASLSHGLIDFSLFRATVFKALYSPYAQFRPLAQALAELTNGNASAFWELSALSRGDTPFQCGCNPSEYLFESLAESRWAVLCNDGARIPSDYDAWETYYLALSKTSSFADQWTIARMGCLAWPEFPKTNFRGPFVANTSFPLLLIGNTADPVTPLWSARKMSQGFGGSVVLTQNSAGHCSLSGPSICTQKAVRAYFVDGELPKGGTICPVDSQPFDKPALGGDDANQAVFRVVEDQLLYNNARELAMSFQTLLTYNSNHDCVNAENVPSTVTLDITASINSLFFLLPPPS</sequence>
<dbReference type="OrthoDB" id="425534at2759"/>
<organism evidence="5 6">
    <name type="scientific">Mycena indigotica</name>
    <dbReference type="NCBI Taxonomy" id="2126181"/>
    <lineage>
        <taxon>Eukaryota</taxon>
        <taxon>Fungi</taxon>
        <taxon>Dikarya</taxon>
        <taxon>Basidiomycota</taxon>
        <taxon>Agaricomycotina</taxon>
        <taxon>Agaricomycetes</taxon>
        <taxon>Agaricomycetidae</taxon>
        <taxon>Agaricales</taxon>
        <taxon>Marasmiineae</taxon>
        <taxon>Mycenaceae</taxon>
        <taxon>Mycena</taxon>
    </lineage>
</organism>
<dbReference type="Pfam" id="PF08386">
    <property type="entry name" value="Abhydrolase_4"/>
    <property type="match status" value="1"/>
</dbReference>
<dbReference type="Gene3D" id="3.40.50.1820">
    <property type="entry name" value="alpha/beta hydrolase"/>
    <property type="match status" value="1"/>
</dbReference>
<evidence type="ECO:0000313" key="5">
    <source>
        <dbReference type="EMBL" id="KAF7301068.1"/>
    </source>
</evidence>
<dbReference type="PANTHER" id="PTHR43248:SF25">
    <property type="entry name" value="AB HYDROLASE-1 DOMAIN-CONTAINING PROTEIN-RELATED"/>
    <property type="match status" value="1"/>
</dbReference>
<dbReference type="AlphaFoldDB" id="A0A8H6W456"/>
<dbReference type="SUPFAM" id="SSF53474">
    <property type="entry name" value="alpha/beta-Hydrolases"/>
    <property type="match status" value="1"/>
</dbReference>
<dbReference type="GO" id="GO:0016787">
    <property type="term" value="F:hydrolase activity"/>
    <property type="evidence" value="ECO:0007669"/>
    <property type="project" value="UniProtKB-KW"/>
</dbReference>
<gene>
    <name evidence="5" type="ORF">MIND_00670800</name>
</gene>
<keyword evidence="6" id="KW-1185">Reference proteome</keyword>
<proteinExistence type="inferred from homology"/>
<dbReference type="InterPro" id="IPR051601">
    <property type="entry name" value="Serine_prot/Carboxylest_S33"/>
</dbReference>
<dbReference type="PANTHER" id="PTHR43248">
    <property type="entry name" value="2-SUCCINYL-6-HYDROXY-2,4-CYCLOHEXADIENE-1-CARBOXYLATE SYNTHASE"/>
    <property type="match status" value="1"/>
</dbReference>
<keyword evidence="2 5" id="KW-0378">Hydrolase</keyword>
<name>A0A8H6W456_9AGAR</name>
<dbReference type="InterPro" id="IPR013595">
    <property type="entry name" value="Pept_S33_TAP-like_C"/>
</dbReference>
<keyword evidence="3" id="KW-0732">Signal</keyword>
<dbReference type="RefSeq" id="XP_037219068.1">
    <property type="nucleotide sequence ID" value="XM_037363424.1"/>
</dbReference>
<protein>
    <submittedName>
        <fullName evidence="5">Abhydrolase-4 domain-containing protein</fullName>
    </submittedName>
</protein>
<dbReference type="Proteomes" id="UP000636479">
    <property type="component" value="Unassembled WGS sequence"/>
</dbReference>
<evidence type="ECO:0000259" key="4">
    <source>
        <dbReference type="Pfam" id="PF08386"/>
    </source>
</evidence>
<feature type="signal peptide" evidence="3">
    <location>
        <begin position="1"/>
        <end position="23"/>
    </location>
</feature>
<evidence type="ECO:0000313" key="6">
    <source>
        <dbReference type="Proteomes" id="UP000636479"/>
    </source>
</evidence>
<dbReference type="GeneID" id="59345940"/>
<comment type="similarity">
    <text evidence="1">Belongs to the peptidase S33 family.</text>
</comment>
<dbReference type="InterPro" id="IPR029058">
    <property type="entry name" value="AB_hydrolase_fold"/>
</dbReference>
<feature type="domain" description="Peptidase S33 tripeptidyl aminopeptidase-like C-terminal" evidence="4">
    <location>
        <begin position="420"/>
        <end position="520"/>
    </location>
</feature>
<dbReference type="EMBL" id="JACAZF010000006">
    <property type="protein sequence ID" value="KAF7301068.1"/>
    <property type="molecule type" value="Genomic_DNA"/>
</dbReference>
<evidence type="ECO:0000256" key="1">
    <source>
        <dbReference type="ARBA" id="ARBA00010088"/>
    </source>
</evidence>